<accession>A0A9X3EED7</accession>
<comment type="similarity">
    <text evidence="3">Belongs to the OpgD/OpgG family.</text>
</comment>
<comment type="pathway">
    <text evidence="2">Glycan metabolism; osmoregulated periplasmic glucan (OPG) biosynthesis.</text>
</comment>
<dbReference type="InterPro" id="IPR014718">
    <property type="entry name" value="GH-type_carb-bd"/>
</dbReference>
<dbReference type="FunFam" id="2.70.98.10:FF:000001">
    <property type="entry name" value="Glucans biosynthesis protein G"/>
    <property type="match status" value="1"/>
</dbReference>
<evidence type="ECO:0000256" key="6">
    <source>
        <dbReference type="ARBA" id="ARBA00022764"/>
    </source>
</evidence>
<evidence type="ECO:0000256" key="7">
    <source>
        <dbReference type="SAM" id="MobiDB-lite"/>
    </source>
</evidence>
<dbReference type="RefSeq" id="WP_283174231.1">
    <property type="nucleotide sequence ID" value="NZ_JAPNOA010000029.1"/>
</dbReference>
<keyword evidence="6" id="KW-0574">Periplasm</keyword>
<dbReference type="Gene3D" id="2.70.98.10">
    <property type="match status" value="1"/>
</dbReference>
<dbReference type="InterPro" id="IPR014756">
    <property type="entry name" value="Ig_E-set"/>
</dbReference>
<dbReference type="EMBL" id="JAPNOA010000029">
    <property type="protein sequence ID" value="MCY0966027.1"/>
    <property type="molecule type" value="Genomic_DNA"/>
</dbReference>
<dbReference type="SUPFAM" id="SSF74650">
    <property type="entry name" value="Galactose mutarotase-like"/>
    <property type="match status" value="1"/>
</dbReference>
<keyword evidence="10" id="KW-1185">Reference proteome</keyword>
<dbReference type="InterPro" id="IPR014438">
    <property type="entry name" value="Glucan_biosyn_MdoG/MdoD"/>
</dbReference>
<evidence type="ECO:0000256" key="4">
    <source>
        <dbReference type="ARBA" id="ARBA00015376"/>
    </source>
</evidence>
<dbReference type="Gene3D" id="2.60.40.10">
    <property type="entry name" value="Immunoglobulins"/>
    <property type="match status" value="1"/>
</dbReference>
<dbReference type="InterPro" id="IPR011013">
    <property type="entry name" value="Gal_mutarotase_sf_dom"/>
</dbReference>
<dbReference type="GO" id="GO:0051274">
    <property type="term" value="P:beta-glucan biosynthetic process"/>
    <property type="evidence" value="ECO:0007669"/>
    <property type="project" value="TreeGrafter"/>
</dbReference>
<dbReference type="GO" id="GO:0030246">
    <property type="term" value="F:carbohydrate binding"/>
    <property type="evidence" value="ECO:0007669"/>
    <property type="project" value="InterPro"/>
</dbReference>
<evidence type="ECO:0000256" key="3">
    <source>
        <dbReference type="ARBA" id="ARBA00009284"/>
    </source>
</evidence>
<evidence type="ECO:0000313" key="9">
    <source>
        <dbReference type="EMBL" id="MCY0966027.1"/>
    </source>
</evidence>
<dbReference type="InterPro" id="IPR007444">
    <property type="entry name" value="Glucan_biosyn_MdoG_C"/>
</dbReference>
<dbReference type="AlphaFoldDB" id="A0A9X3EED7"/>
<sequence>MPNRLAGFFRAGSYTRVLAAVGLGFGLSLSYLADGQTTTAAATTPSRSNAPQAQAKQESASTATTAQAAEQPPEPKEPLTAANLFEAVDRKAKRLAGKPYEPIHANTTPALSAMNYDQYRLIRFRQDAALWKDQSLFEIQMFHPGFLYREPIVLHTNPDNLRDEQAFRQEFFSYEGDAAAVAGEVPENAGFAGFRVHYPINSAHYKDEFLVFQGASYFRLVGPGLTYGLSARGLAIDTAEPNGEEFPIFREFWLVKPGPNDTHLVIYALLDSHSVTGAYRFEVHPDAPTEMTVEAHLYARQDIRKLGMAPLTSMYMWGENHVGPVDDYRPEVHDSDGLLMATANGEWVWRPLTNHKGLHVSSFSDTNPKGFGLMQRDRDFNHYMDLDSLYETRPSMWIMPTSDWGSGRVELVEIPSDSETNDNIVSYWVPSKPFKAGETMSFSYKLRSVDNYIPENTGGKVVGTRIGWGAIPGEQNPPPHSVRRIVVDFRGGELDKLSPDAPVHADLWTSSGQITEMKVVRLPDGKTWRASFKLQPDGNNLSDMRMHLQLRDQRLSEIWSYVWYPSAVN</sequence>
<dbReference type="PANTHER" id="PTHR30504:SF4">
    <property type="entry name" value="GLUCANS BIOSYNTHESIS PROTEIN G"/>
    <property type="match status" value="1"/>
</dbReference>
<feature type="compositionally biased region" description="Low complexity" evidence="7">
    <location>
        <begin position="52"/>
        <end position="71"/>
    </location>
</feature>
<dbReference type="PANTHER" id="PTHR30504">
    <property type="entry name" value="GLUCANS BIOSYNTHESIS PROTEIN"/>
    <property type="match status" value="1"/>
</dbReference>
<feature type="region of interest" description="Disordered" evidence="7">
    <location>
        <begin position="41"/>
        <end position="79"/>
    </location>
</feature>
<dbReference type="SUPFAM" id="SSF81296">
    <property type="entry name" value="E set domains"/>
    <property type="match status" value="1"/>
</dbReference>
<name>A0A9X3EED7_9GAMM</name>
<proteinExistence type="inferred from homology"/>
<dbReference type="Proteomes" id="UP001150830">
    <property type="component" value="Unassembled WGS sequence"/>
</dbReference>
<dbReference type="GO" id="GO:0030288">
    <property type="term" value="C:outer membrane-bounded periplasmic space"/>
    <property type="evidence" value="ECO:0007669"/>
    <property type="project" value="TreeGrafter"/>
</dbReference>
<dbReference type="Pfam" id="PF04349">
    <property type="entry name" value="MdoG"/>
    <property type="match status" value="1"/>
</dbReference>
<evidence type="ECO:0000259" key="8">
    <source>
        <dbReference type="Pfam" id="PF04349"/>
    </source>
</evidence>
<evidence type="ECO:0000256" key="5">
    <source>
        <dbReference type="ARBA" id="ARBA00022729"/>
    </source>
</evidence>
<dbReference type="InterPro" id="IPR013783">
    <property type="entry name" value="Ig-like_fold"/>
</dbReference>
<feature type="domain" description="Glucan biosynthesis periplasmic MdoG C-terminal" evidence="8">
    <location>
        <begin position="85"/>
        <end position="563"/>
    </location>
</feature>
<comment type="subcellular location">
    <subcellularLocation>
        <location evidence="1">Periplasm</location>
    </subcellularLocation>
</comment>
<dbReference type="PIRSF" id="PIRSF006281">
    <property type="entry name" value="MdoG"/>
    <property type="match status" value="1"/>
</dbReference>
<gene>
    <name evidence="9" type="ORF">OUO13_12585</name>
</gene>
<evidence type="ECO:0000313" key="10">
    <source>
        <dbReference type="Proteomes" id="UP001150830"/>
    </source>
</evidence>
<organism evidence="9 10">
    <name type="scientific">Parathalassolituus penaei</name>
    <dbReference type="NCBI Taxonomy" id="2997323"/>
    <lineage>
        <taxon>Bacteria</taxon>
        <taxon>Pseudomonadati</taxon>
        <taxon>Pseudomonadota</taxon>
        <taxon>Gammaproteobacteria</taxon>
        <taxon>Oceanospirillales</taxon>
        <taxon>Oceanospirillaceae</taxon>
        <taxon>Parathalassolituus</taxon>
    </lineage>
</organism>
<dbReference type="GO" id="GO:0003824">
    <property type="term" value="F:catalytic activity"/>
    <property type="evidence" value="ECO:0007669"/>
    <property type="project" value="InterPro"/>
</dbReference>
<keyword evidence="5" id="KW-0732">Signal</keyword>
<comment type="caution">
    <text evidence="9">The sequence shown here is derived from an EMBL/GenBank/DDBJ whole genome shotgun (WGS) entry which is preliminary data.</text>
</comment>
<evidence type="ECO:0000256" key="1">
    <source>
        <dbReference type="ARBA" id="ARBA00004418"/>
    </source>
</evidence>
<reference evidence="9" key="1">
    <citation type="submission" date="2022-11" db="EMBL/GenBank/DDBJ databases">
        <title>Parathalassolutuus dongxingensis gen. nov., sp. nov., a novel member of family Oceanospirillaceae isolated from a coastal shrimp pond in Guangxi, China.</title>
        <authorList>
            <person name="Chen H."/>
        </authorList>
    </citation>
    <scope>NUCLEOTIDE SEQUENCE</scope>
    <source>
        <strain evidence="9">G-43</strain>
    </source>
</reference>
<evidence type="ECO:0000256" key="2">
    <source>
        <dbReference type="ARBA" id="ARBA00005001"/>
    </source>
</evidence>
<protein>
    <recommendedName>
        <fullName evidence="4">Glucans biosynthesis protein G</fullName>
    </recommendedName>
</protein>